<feature type="zinc finger region" description="C3H1-type" evidence="4">
    <location>
        <begin position="37"/>
        <end position="59"/>
    </location>
</feature>
<name>A0AAN8VNN4_9MAGN</name>
<feature type="domain" description="C3H1-type" evidence="5">
    <location>
        <begin position="37"/>
        <end position="59"/>
    </location>
</feature>
<dbReference type="InterPro" id="IPR045234">
    <property type="entry name" value="Unkempt-like"/>
</dbReference>
<gene>
    <name evidence="6" type="ORF">RJ641_034164</name>
</gene>
<comment type="caution">
    <text evidence="6">The sequence shown here is derived from an EMBL/GenBank/DDBJ whole genome shotgun (WGS) entry which is preliminary data.</text>
</comment>
<dbReference type="GO" id="GO:0008270">
    <property type="term" value="F:zinc ion binding"/>
    <property type="evidence" value="ECO:0007669"/>
    <property type="project" value="UniProtKB-KW"/>
</dbReference>
<dbReference type="PANTHER" id="PTHR14493:SF50">
    <property type="entry name" value="RING FINGER PROTEIN UNKEMPT"/>
    <property type="match status" value="1"/>
</dbReference>
<dbReference type="PANTHER" id="PTHR14493">
    <property type="entry name" value="UNKEMPT FAMILY MEMBER"/>
    <property type="match status" value="1"/>
</dbReference>
<proteinExistence type="predicted"/>
<keyword evidence="7" id="KW-1185">Reference proteome</keyword>
<evidence type="ECO:0000256" key="4">
    <source>
        <dbReference type="PROSITE-ProRule" id="PRU00723"/>
    </source>
</evidence>
<dbReference type="AlphaFoldDB" id="A0AAN8VNN4"/>
<dbReference type="PROSITE" id="PS50103">
    <property type="entry name" value="ZF_C3H1"/>
    <property type="match status" value="1"/>
</dbReference>
<sequence length="284" mass="32509">MVLFTCLFTCLDECPFVHPSENARTRDPRNFHYNCVPCPDFKKGTCWRGDMCDYAHRVFECLLHPTQYKTRLCKDGTSCMHHVCFFDYTMRELWPHRSPLAHPLNPPPLLVLLLICCSYKAFVWITLSSFCLITISIYPTNGQTGHLLSSLKVRDICVEKLDMLQDFEMQQQQLLNDFSCFSHQQSIISLIPLDQEIHCIEYHSLFYPSTWGKSLMVWMPLLGGGGVVGEGIFGGDGEKRLLFGFLQSLSNTFGLDGKISFCFWNPNHMPKLHSSSGLLTLYLA</sequence>
<evidence type="ECO:0000256" key="2">
    <source>
        <dbReference type="ARBA" id="ARBA00022771"/>
    </source>
</evidence>
<dbReference type="SMART" id="SM00356">
    <property type="entry name" value="ZnF_C3H1"/>
    <property type="match status" value="1"/>
</dbReference>
<evidence type="ECO:0000256" key="1">
    <source>
        <dbReference type="ARBA" id="ARBA00022723"/>
    </source>
</evidence>
<protein>
    <recommendedName>
        <fullName evidence="5">C3H1-type domain-containing protein</fullName>
    </recommendedName>
</protein>
<reference evidence="6 7" key="1">
    <citation type="submission" date="2023-12" db="EMBL/GenBank/DDBJ databases">
        <title>A high-quality genome assembly for Dillenia turbinata (Dilleniales).</title>
        <authorList>
            <person name="Chanderbali A."/>
        </authorList>
    </citation>
    <scope>NUCLEOTIDE SEQUENCE [LARGE SCALE GENOMIC DNA]</scope>
    <source>
        <strain evidence="6">LSX21</strain>
        <tissue evidence="6">Leaf</tissue>
    </source>
</reference>
<evidence type="ECO:0000256" key="3">
    <source>
        <dbReference type="ARBA" id="ARBA00022833"/>
    </source>
</evidence>
<dbReference type="EMBL" id="JBAMMX010000007">
    <property type="protein sequence ID" value="KAK6937134.1"/>
    <property type="molecule type" value="Genomic_DNA"/>
</dbReference>
<evidence type="ECO:0000313" key="6">
    <source>
        <dbReference type="EMBL" id="KAK6937134.1"/>
    </source>
</evidence>
<dbReference type="Pfam" id="PF00642">
    <property type="entry name" value="zf-CCCH"/>
    <property type="match status" value="1"/>
</dbReference>
<evidence type="ECO:0000259" key="5">
    <source>
        <dbReference type="PROSITE" id="PS50103"/>
    </source>
</evidence>
<evidence type="ECO:0000313" key="7">
    <source>
        <dbReference type="Proteomes" id="UP001370490"/>
    </source>
</evidence>
<keyword evidence="2 4" id="KW-0863">Zinc-finger</keyword>
<dbReference type="InterPro" id="IPR000571">
    <property type="entry name" value="Znf_CCCH"/>
</dbReference>
<dbReference type="Proteomes" id="UP001370490">
    <property type="component" value="Unassembled WGS sequence"/>
</dbReference>
<keyword evidence="3 4" id="KW-0862">Zinc</keyword>
<accession>A0AAN8VNN4</accession>
<dbReference type="Gene3D" id="3.30.1370.210">
    <property type="match status" value="1"/>
</dbReference>
<keyword evidence="1 4" id="KW-0479">Metal-binding</keyword>
<organism evidence="6 7">
    <name type="scientific">Dillenia turbinata</name>
    <dbReference type="NCBI Taxonomy" id="194707"/>
    <lineage>
        <taxon>Eukaryota</taxon>
        <taxon>Viridiplantae</taxon>
        <taxon>Streptophyta</taxon>
        <taxon>Embryophyta</taxon>
        <taxon>Tracheophyta</taxon>
        <taxon>Spermatophyta</taxon>
        <taxon>Magnoliopsida</taxon>
        <taxon>eudicotyledons</taxon>
        <taxon>Gunneridae</taxon>
        <taxon>Pentapetalae</taxon>
        <taxon>Dilleniales</taxon>
        <taxon>Dilleniaceae</taxon>
        <taxon>Dillenia</taxon>
    </lineage>
</organism>